<accession>A0AA39FXF4</accession>
<sequence length="360" mass="42194">MSKCGFGEFDKARQRNQFTRHERDHLLCIMSEFSEKLEDKNLSILARKEIWTTIDRKFRNGGFTDRTTAQLKKYWQNYKYHNGRNKWKKENAAMEMEYLKKSSKIHDNLDDSISQLVIESHIDASDDSEAVENTEQFQDKSEMPIDLIKQPAVIISETDVSGSSVTVSVIHSKSVKRKNIFDGKNDQSNNEIDKVINNEIKMMNPMKKLKSKCLLLQPRKSNKTELLSEINKNNDKQSAIKNIDNCISSNKFLNSPKKNLDDHDEHLIRNDRTFLPYVSSNSYPGQFNLPINYENHPDCQSNNFQYQNLHVIRQMQLLRHLEAEEHRLKVKLAEMSLKETHLKILHLREECESTQMKFKT</sequence>
<reference evidence="7" key="1">
    <citation type="journal article" date="2023" name="bioRxiv">
        <title>Scaffold-level genome assemblies of two parasitoid biocontrol wasps reveal the parthenogenesis mechanism and an associated novel virus.</title>
        <authorList>
            <person name="Inwood S."/>
            <person name="Skelly J."/>
            <person name="Guhlin J."/>
            <person name="Harrop T."/>
            <person name="Goldson S."/>
            <person name="Dearden P."/>
        </authorList>
    </citation>
    <scope>NUCLEOTIDE SEQUENCE</scope>
    <source>
        <strain evidence="7">Irish</strain>
        <tissue evidence="7">Whole body</tissue>
    </source>
</reference>
<dbReference type="InterPro" id="IPR028002">
    <property type="entry name" value="Myb_DNA-bind_5"/>
</dbReference>
<dbReference type="AlphaFoldDB" id="A0AA39FXF4"/>
<evidence type="ECO:0000256" key="2">
    <source>
        <dbReference type="ARBA" id="ARBA00016807"/>
    </source>
</evidence>
<gene>
    <name evidence="7" type="ORF">PV328_001664</name>
</gene>
<evidence type="ECO:0000256" key="3">
    <source>
        <dbReference type="ARBA" id="ARBA00023015"/>
    </source>
</evidence>
<name>A0AA39FXF4_9HYME</name>
<evidence type="ECO:0000259" key="6">
    <source>
        <dbReference type="Pfam" id="PF13873"/>
    </source>
</evidence>
<proteinExistence type="predicted"/>
<comment type="caution">
    <text evidence="7">The sequence shown here is derived from an EMBL/GenBank/DDBJ whole genome shotgun (WGS) entry which is preliminary data.</text>
</comment>
<evidence type="ECO:0000256" key="4">
    <source>
        <dbReference type="ARBA" id="ARBA00023163"/>
    </source>
</evidence>
<keyword evidence="3" id="KW-0805">Transcription regulation</keyword>
<evidence type="ECO:0000256" key="1">
    <source>
        <dbReference type="ARBA" id="ARBA00011764"/>
    </source>
</evidence>
<dbReference type="EMBL" id="JAQQBS010000001">
    <property type="protein sequence ID" value="KAK0177630.1"/>
    <property type="molecule type" value="Genomic_DNA"/>
</dbReference>
<dbReference type="Pfam" id="PF13873">
    <property type="entry name" value="Myb_DNA-bind_5"/>
    <property type="match status" value="1"/>
</dbReference>
<comment type="function">
    <text evidence="5">Involved in transvection phenomena (= synapsis-dependent gene expression), where the synaptic pairing of chromosomes carrying genes with which zeste interacts influences the expression of these genes. Zeste binds to DNA and stimulates transcription from a nearby promoter.</text>
</comment>
<comment type="subunit">
    <text evidence="1">Self-associates forming complexes of several hundred monomers.</text>
</comment>
<organism evidence="7 8">
    <name type="scientific">Microctonus aethiopoides</name>
    <dbReference type="NCBI Taxonomy" id="144406"/>
    <lineage>
        <taxon>Eukaryota</taxon>
        <taxon>Metazoa</taxon>
        <taxon>Ecdysozoa</taxon>
        <taxon>Arthropoda</taxon>
        <taxon>Hexapoda</taxon>
        <taxon>Insecta</taxon>
        <taxon>Pterygota</taxon>
        <taxon>Neoptera</taxon>
        <taxon>Endopterygota</taxon>
        <taxon>Hymenoptera</taxon>
        <taxon>Apocrita</taxon>
        <taxon>Ichneumonoidea</taxon>
        <taxon>Braconidae</taxon>
        <taxon>Euphorinae</taxon>
        <taxon>Microctonus</taxon>
    </lineage>
</organism>
<keyword evidence="8" id="KW-1185">Reference proteome</keyword>
<evidence type="ECO:0000313" key="8">
    <source>
        <dbReference type="Proteomes" id="UP001168990"/>
    </source>
</evidence>
<evidence type="ECO:0000313" key="7">
    <source>
        <dbReference type="EMBL" id="KAK0177630.1"/>
    </source>
</evidence>
<protein>
    <recommendedName>
        <fullName evidence="2">Regulatory protein zeste</fullName>
    </recommendedName>
</protein>
<feature type="domain" description="Myb/SANT-like DNA-binding" evidence="6">
    <location>
        <begin position="17"/>
        <end position="85"/>
    </location>
</feature>
<evidence type="ECO:0000256" key="5">
    <source>
        <dbReference type="ARBA" id="ARBA00025466"/>
    </source>
</evidence>
<keyword evidence="4" id="KW-0804">Transcription</keyword>
<dbReference type="Proteomes" id="UP001168990">
    <property type="component" value="Unassembled WGS sequence"/>
</dbReference>
<reference evidence="7" key="2">
    <citation type="submission" date="2023-03" db="EMBL/GenBank/DDBJ databases">
        <authorList>
            <person name="Inwood S.N."/>
            <person name="Skelly J.G."/>
            <person name="Guhlin J."/>
            <person name="Harrop T.W.R."/>
            <person name="Goldson S.G."/>
            <person name="Dearden P.K."/>
        </authorList>
    </citation>
    <scope>NUCLEOTIDE SEQUENCE</scope>
    <source>
        <strain evidence="7">Irish</strain>
        <tissue evidence="7">Whole body</tissue>
    </source>
</reference>